<dbReference type="InterPro" id="IPR011992">
    <property type="entry name" value="EF-hand-dom_pair"/>
</dbReference>
<accession>A0A1V9ZUH6</accession>
<dbReference type="SUPFAM" id="SSF47473">
    <property type="entry name" value="EF-hand"/>
    <property type="match status" value="1"/>
</dbReference>
<dbReference type="AlphaFoldDB" id="A0A1V9ZUH6"/>
<protein>
    <submittedName>
        <fullName evidence="3">Radial spoke protein 11</fullName>
    </submittedName>
</protein>
<feature type="domain" description="EF-hand" evidence="2">
    <location>
        <begin position="60"/>
        <end position="95"/>
    </location>
</feature>
<name>A0A1V9ZUH6_ACHHY</name>
<dbReference type="STRING" id="1202772.A0A1V9ZUH6"/>
<dbReference type="Pfam" id="PF13499">
    <property type="entry name" value="EF-hand_7"/>
    <property type="match status" value="1"/>
</dbReference>
<evidence type="ECO:0000313" key="3">
    <source>
        <dbReference type="EMBL" id="OQS01655.1"/>
    </source>
</evidence>
<evidence type="ECO:0000256" key="1">
    <source>
        <dbReference type="ARBA" id="ARBA00022837"/>
    </source>
</evidence>
<dbReference type="Gene3D" id="1.10.238.10">
    <property type="entry name" value="EF-hand"/>
    <property type="match status" value="1"/>
</dbReference>
<dbReference type="SUPFAM" id="SSF47391">
    <property type="entry name" value="Dimerization-anchoring domain of cAMP-dependent PK regulatory subunit"/>
    <property type="match status" value="1"/>
</dbReference>
<dbReference type="Proteomes" id="UP000243579">
    <property type="component" value="Unassembled WGS sequence"/>
</dbReference>
<dbReference type="GO" id="GO:0005509">
    <property type="term" value="F:calcium ion binding"/>
    <property type="evidence" value="ECO:0007669"/>
    <property type="project" value="InterPro"/>
</dbReference>
<evidence type="ECO:0000259" key="2">
    <source>
        <dbReference type="PROSITE" id="PS50222"/>
    </source>
</evidence>
<dbReference type="OrthoDB" id="10067602at2759"/>
<reference evidence="3 4" key="1">
    <citation type="journal article" date="2014" name="Genome Biol. Evol.">
        <title>The secreted proteins of Achlya hypogyna and Thraustotheca clavata identify the ancestral oomycete secretome and reveal gene acquisitions by horizontal gene transfer.</title>
        <authorList>
            <person name="Misner I."/>
            <person name="Blouin N."/>
            <person name="Leonard G."/>
            <person name="Richards T.A."/>
            <person name="Lane C.E."/>
        </authorList>
    </citation>
    <scope>NUCLEOTIDE SEQUENCE [LARGE SCALE GENOMIC DNA]</scope>
    <source>
        <strain evidence="3 4">ATCC 48635</strain>
    </source>
</reference>
<keyword evidence="4" id="KW-1185">Reference proteome</keyword>
<dbReference type="Gene3D" id="1.20.890.10">
    <property type="entry name" value="cAMP-dependent protein kinase regulatory subunit, dimerization-anchoring domain"/>
    <property type="match status" value="1"/>
</dbReference>
<dbReference type="CDD" id="cd00051">
    <property type="entry name" value="EFh"/>
    <property type="match status" value="1"/>
</dbReference>
<evidence type="ECO:0000313" key="4">
    <source>
        <dbReference type="Proteomes" id="UP000243579"/>
    </source>
</evidence>
<dbReference type="InterPro" id="IPR002048">
    <property type="entry name" value="EF_hand_dom"/>
</dbReference>
<organism evidence="3 4">
    <name type="scientific">Achlya hypogyna</name>
    <name type="common">Oomycete</name>
    <name type="synonym">Protoachlya hypogyna</name>
    <dbReference type="NCBI Taxonomy" id="1202772"/>
    <lineage>
        <taxon>Eukaryota</taxon>
        <taxon>Sar</taxon>
        <taxon>Stramenopiles</taxon>
        <taxon>Oomycota</taxon>
        <taxon>Saprolegniomycetes</taxon>
        <taxon>Saprolegniales</taxon>
        <taxon>Achlyaceae</taxon>
        <taxon>Achlya</taxon>
    </lineage>
</organism>
<dbReference type="EMBL" id="JNBR01000004">
    <property type="protein sequence ID" value="OQS01655.1"/>
    <property type="molecule type" value="Genomic_DNA"/>
</dbReference>
<dbReference type="PROSITE" id="PS00018">
    <property type="entry name" value="EF_HAND_1"/>
    <property type="match status" value="2"/>
</dbReference>
<dbReference type="SMART" id="SM00054">
    <property type="entry name" value="EFh"/>
    <property type="match status" value="2"/>
</dbReference>
<dbReference type="PROSITE" id="PS50222">
    <property type="entry name" value="EF_HAND_2"/>
    <property type="match status" value="1"/>
</dbReference>
<comment type="caution">
    <text evidence="3">The sequence shown here is derived from an EMBL/GenBank/DDBJ whole genome shotgun (WGS) entry which is preliminary data.</text>
</comment>
<gene>
    <name evidence="3" type="ORF">ACHHYP_00520</name>
</gene>
<sequence>MDANRIFSAEQIAVPLDLPLILKEWTKDVIRAAPADVIAFSLTWFQEKAAEALNGKLSVAEIENIRKLFEQYDVDMNGKMEARELRNFVVQDLGLDVSDTELEAVVMLLDANNSGYLEFSEILKWYSRQVA</sequence>
<dbReference type="InterPro" id="IPR018247">
    <property type="entry name" value="EF_Hand_1_Ca_BS"/>
</dbReference>
<keyword evidence="1" id="KW-0106">Calcium</keyword>
<proteinExistence type="predicted"/>
<dbReference type="CDD" id="cd22985">
    <property type="entry name" value="DD_CrRSP11-like"/>
    <property type="match status" value="1"/>
</dbReference>